<organism evidence="2 3">
    <name type="scientific">Candidatus Ornithocaccomicrobium faecavium</name>
    <dbReference type="NCBI Taxonomy" id="2840890"/>
    <lineage>
        <taxon>Bacteria</taxon>
        <taxon>Bacillati</taxon>
        <taxon>Bacillota</taxon>
        <taxon>Clostridia</taxon>
        <taxon>Candidatus Ornithocaccomicrobium</taxon>
    </lineage>
</organism>
<dbReference type="Gene3D" id="1.10.510.10">
    <property type="entry name" value="Transferase(Phosphotransferase) domain 1"/>
    <property type="match status" value="1"/>
</dbReference>
<accession>A0A9D1P6E1</accession>
<evidence type="ECO:0000259" key="1">
    <source>
        <dbReference type="Pfam" id="PF01636"/>
    </source>
</evidence>
<dbReference type="InterPro" id="IPR002575">
    <property type="entry name" value="Aminoglycoside_PTrfase"/>
</dbReference>
<feature type="domain" description="Aminoglycoside phosphotransferase" evidence="1">
    <location>
        <begin position="27"/>
        <end position="233"/>
    </location>
</feature>
<name>A0A9D1P6E1_9FIRM</name>
<protein>
    <submittedName>
        <fullName evidence="2">Phosphotransferase</fullName>
    </submittedName>
</protein>
<dbReference type="SUPFAM" id="SSF56112">
    <property type="entry name" value="Protein kinase-like (PK-like)"/>
    <property type="match status" value="1"/>
</dbReference>
<sequence>MEERFPIPAGLSDCLQAEYGFTLRDIAPTERGFYGETWKIRTHAGAYFAKLDRWPCHKESYRASLPIVQYIADGGIAFVPRVIATRRGQLCCAFQGGILAVFAFAPGALLEEYAVEELYGCLSQVYALRTDGLALEAEDFGCAIPQTCARLAQAPELPDAARAALEKRQSAIARYANRLARFSAICQKDRSDFHITHGDAGGNFLSDGKQFFLVDWDSVKLAPIERDAWVFMSNPAQLCAIQRTINQNGIAYSLRWERLCYYSYFYFFSYLEGYLSSILSAAQERRGAQIAADMAAYLADSWIYARLDAADASVTENSLAASFAQAEKTPCKSAGSTLQ</sequence>
<dbReference type="InterPro" id="IPR011009">
    <property type="entry name" value="Kinase-like_dom_sf"/>
</dbReference>
<reference evidence="2" key="2">
    <citation type="journal article" date="2021" name="PeerJ">
        <title>Extensive microbial diversity within the chicken gut microbiome revealed by metagenomics and culture.</title>
        <authorList>
            <person name="Gilroy R."/>
            <person name="Ravi A."/>
            <person name="Getino M."/>
            <person name="Pursley I."/>
            <person name="Horton D.L."/>
            <person name="Alikhan N.F."/>
            <person name="Baker D."/>
            <person name="Gharbi K."/>
            <person name="Hall N."/>
            <person name="Watson M."/>
            <person name="Adriaenssens E.M."/>
            <person name="Foster-Nyarko E."/>
            <person name="Jarju S."/>
            <person name="Secka A."/>
            <person name="Antonio M."/>
            <person name="Oren A."/>
            <person name="Chaudhuri R.R."/>
            <person name="La Ragione R."/>
            <person name="Hildebrand F."/>
            <person name="Pallen M.J."/>
        </authorList>
    </citation>
    <scope>NUCLEOTIDE SEQUENCE</scope>
    <source>
        <strain evidence="2">CHK183-6373</strain>
    </source>
</reference>
<dbReference type="Gene3D" id="3.30.200.20">
    <property type="entry name" value="Phosphorylase Kinase, domain 1"/>
    <property type="match status" value="1"/>
</dbReference>
<reference evidence="2" key="1">
    <citation type="submission" date="2020-10" db="EMBL/GenBank/DDBJ databases">
        <authorList>
            <person name="Gilroy R."/>
        </authorList>
    </citation>
    <scope>NUCLEOTIDE SEQUENCE</scope>
    <source>
        <strain evidence="2">CHK183-6373</strain>
    </source>
</reference>
<dbReference type="Proteomes" id="UP000886884">
    <property type="component" value="Unassembled WGS sequence"/>
</dbReference>
<comment type="caution">
    <text evidence="2">The sequence shown here is derived from an EMBL/GenBank/DDBJ whole genome shotgun (WGS) entry which is preliminary data.</text>
</comment>
<gene>
    <name evidence="2" type="ORF">IAA64_05525</name>
</gene>
<evidence type="ECO:0000313" key="2">
    <source>
        <dbReference type="EMBL" id="HIV27406.1"/>
    </source>
</evidence>
<dbReference type="EMBL" id="DVOT01000099">
    <property type="protein sequence ID" value="HIV27406.1"/>
    <property type="molecule type" value="Genomic_DNA"/>
</dbReference>
<dbReference type="Pfam" id="PF01636">
    <property type="entry name" value="APH"/>
    <property type="match status" value="1"/>
</dbReference>
<dbReference type="AlphaFoldDB" id="A0A9D1P6E1"/>
<evidence type="ECO:0000313" key="3">
    <source>
        <dbReference type="Proteomes" id="UP000886884"/>
    </source>
</evidence>
<proteinExistence type="predicted"/>